<evidence type="ECO:0000313" key="1">
    <source>
        <dbReference type="EMBL" id="CAD8363242.1"/>
    </source>
</evidence>
<dbReference type="AlphaFoldDB" id="A0A7S0AGK2"/>
<dbReference type="EMBL" id="HBEJ01004023">
    <property type="protein sequence ID" value="CAD8363242.1"/>
    <property type="molecule type" value="Transcribed_RNA"/>
</dbReference>
<organism evidence="1">
    <name type="scientific">Minutocellus polymorphus</name>
    <dbReference type="NCBI Taxonomy" id="265543"/>
    <lineage>
        <taxon>Eukaryota</taxon>
        <taxon>Sar</taxon>
        <taxon>Stramenopiles</taxon>
        <taxon>Ochrophyta</taxon>
        <taxon>Bacillariophyta</taxon>
        <taxon>Mediophyceae</taxon>
        <taxon>Cymatosirophycidae</taxon>
        <taxon>Cymatosirales</taxon>
        <taxon>Cymatosiraceae</taxon>
        <taxon>Minutocellus</taxon>
    </lineage>
</organism>
<sequence>MNILIMGDSVGAHQIGKKNLEASGTSMTHLVQGMPYPNNHIAVTRTKGGSVAASYRTNGGMLSEELLRNGPLGVSAHHVLALKNYLFTHSNSSDIDVVILFIPAGWIGTETEIVNAVNLKSLAESVRMAGSIFGAETVILSTIPVSNNIFRLEKNLIPVNRLILRVAKQYREETFDNPGERLGRVKMVMALDLGKYTMHLVYANALSMGLVKHERNDYAITNVSIGVLDEILHSHVLTTTTHNGKEILRPMALQCKNLTKTNKSSDCPRNAIYVDGMHLCMKNVAGRIQAGIACLISCAYPQVPSYSLLEVSDCEQLCNEKYMSVAPLTV</sequence>
<gene>
    <name evidence="1" type="ORF">MPOL1434_LOCUS2347</name>
</gene>
<reference evidence="1" key="1">
    <citation type="submission" date="2021-01" db="EMBL/GenBank/DDBJ databases">
        <authorList>
            <person name="Corre E."/>
            <person name="Pelletier E."/>
            <person name="Niang G."/>
            <person name="Scheremetjew M."/>
            <person name="Finn R."/>
            <person name="Kale V."/>
            <person name="Holt S."/>
            <person name="Cochrane G."/>
            <person name="Meng A."/>
            <person name="Brown T."/>
            <person name="Cohen L."/>
        </authorList>
    </citation>
    <scope>NUCLEOTIDE SEQUENCE</scope>
    <source>
        <strain evidence="1">CCMP3303</strain>
    </source>
</reference>
<name>A0A7S0AGK2_9STRA</name>
<protein>
    <submittedName>
        <fullName evidence="1">Uncharacterized protein</fullName>
    </submittedName>
</protein>
<proteinExistence type="predicted"/>
<accession>A0A7S0AGK2</accession>